<evidence type="ECO:0000256" key="6">
    <source>
        <dbReference type="ARBA" id="ARBA00023136"/>
    </source>
</evidence>
<organism evidence="9 11">
    <name type="scientific">Nesterenkonia jeotgali</name>
    <dbReference type="NCBI Taxonomy" id="317018"/>
    <lineage>
        <taxon>Bacteria</taxon>
        <taxon>Bacillati</taxon>
        <taxon>Actinomycetota</taxon>
        <taxon>Actinomycetes</taxon>
        <taxon>Micrococcales</taxon>
        <taxon>Micrococcaceae</taxon>
        <taxon>Nesterenkonia</taxon>
    </lineage>
</organism>
<dbReference type="AlphaFoldDB" id="A0A0W8IKW1"/>
<dbReference type="RefSeq" id="WP_058887429.1">
    <property type="nucleotide sequence ID" value="NZ_BAAAKT010000001.1"/>
</dbReference>
<reference evidence="9" key="2">
    <citation type="submission" date="2015-12" db="EMBL/GenBank/DDBJ databases">
        <authorList>
            <person name="Shamseldin A."/>
            <person name="Moawad H."/>
            <person name="Abd El-Rahim W.M."/>
            <person name="Sadowsky M.J."/>
        </authorList>
    </citation>
    <scope>NUCLEOTIDE SEQUENCE [LARGE SCALE GENOMIC DNA]</scope>
    <source>
        <strain evidence="9">CD08_7</strain>
    </source>
</reference>
<dbReference type="Proteomes" id="UP000546252">
    <property type="component" value="Unassembled WGS sequence"/>
</dbReference>
<evidence type="ECO:0000256" key="2">
    <source>
        <dbReference type="ARBA" id="ARBA00010792"/>
    </source>
</evidence>
<dbReference type="PANTHER" id="PTHR42709:SF6">
    <property type="entry name" value="UNDECAPRENYL PHOSPHATE TRANSPORTER A"/>
    <property type="match status" value="1"/>
</dbReference>
<feature type="transmembrane region" description="Helical" evidence="7">
    <location>
        <begin position="60"/>
        <end position="85"/>
    </location>
</feature>
<proteinExistence type="inferred from homology"/>
<keyword evidence="11" id="KW-1185">Reference proteome</keyword>
<dbReference type="Pfam" id="PF09335">
    <property type="entry name" value="VTT_dom"/>
    <property type="match status" value="1"/>
</dbReference>
<dbReference type="InterPro" id="IPR032816">
    <property type="entry name" value="VTT_dom"/>
</dbReference>
<dbReference type="PANTHER" id="PTHR42709">
    <property type="entry name" value="ALKALINE PHOSPHATASE LIKE PROTEIN"/>
    <property type="match status" value="1"/>
</dbReference>
<feature type="transmembrane region" description="Helical" evidence="7">
    <location>
        <begin position="149"/>
        <end position="170"/>
    </location>
</feature>
<evidence type="ECO:0000256" key="3">
    <source>
        <dbReference type="ARBA" id="ARBA00022475"/>
    </source>
</evidence>
<protein>
    <submittedName>
        <fullName evidence="10">Membrane protein DedA with SNARE-associated domain</fullName>
    </submittedName>
</protein>
<feature type="transmembrane region" description="Helical" evidence="7">
    <location>
        <begin position="22"/>
        <end position="40"/>
    </location>
</feature>
<reference evidence="10 12" key="3">
    <citation type="submission" date="2020-08" db="EMBL/GenBank/DDBJ databases">
        <title>Sequencing the genomes of 1000 actinobacteria strains.</title>
        <authorList>
            <person name="Klenk H.-P."/>
        </authorList>
    </citation>
    <scope>NUCLEOTIDE SEQUENCE [LARGE SCALE GENOMIC DNA]</scope>
    <source>
        <strain evidence="10 12">DSM 19081</strain>
    </source>
</reference>
<keyword evidence="6 7" id="KW-0472">Membrane</keyword>
<evidence type="ECO:0000313" key="12">
    <source>
        <dbReference type="Proteomes" id="UP000546252"/>
    </source>
</evidence>
<dbReference type="EMBL" id="LQBM01000001">
    <property type="protein sequence ID" value="KUG60444.1"/>
    <property type="molecule type" value="Genomic_DNA"/>
</dbReference>
<evidence type="ECO:0000313" key="10">
    <source>
        <dbReference type="EMBL" id="MBA8922742.1"/>
    </source>
</evidence>
<dbReference type="InterPro" id="IPR051311">
    <property type="entry name" value="DedA_domain"/>
</dbReference>
<comment type="caution">
    <text evidence="9">The sequence shown here is derived from an EMBL/GenBank/DDBJ whole genome shotgun (WGS) entry which is preliminary data.</text>
</comment>
<comment type="similarity">
    <text evidence="2">Belongs to the DedA family.</text>
</comment>
<keyword evidence="5 7" id="KW-1133">Transmembrane helix</keyword>
<feature type="transmembrane region" description="Helical" evidence="7">
    <location>
        <begin position="182"/>
        <end position="202"/>
    </location>
</feature>
<evidence type="ECO:0000256" key="1">
    <source>
        <dbReference type="ARBA" id="ARBA00004651"/>
    </source>
</evidence>
<name>A0A0W8IKW1_9MICC</name>
<reference evidence="11" key="1">
    <citation type="submission" date="2015-12" db="EMBL/GenBank/DDBJ databases">
        <authorList>
            <person name="Nair G.R."/>
            <person name="Kaur G."/>
            <person name="Mayilraj S."/>
        </authorList>
    </citation>
    <scope>NUCLEOTIDE SEQUENCE [LARGE SCALE GENOMIC DNA]</scope>
    <source>
        <strain evidence="11">CD08_7</strain>
    </source>
</reference>
<dbReference type="GO" id="GO:0005886">
    <property type="term" value="C:plasma membrane"/>
    <property type="evidence" value="ECO:0007669"/>
    <property type="project" value="UniProtKB-SubCell"/>
</dbReference>
<evidence type="ECO:0000313" key="9">
    <source>
        <dbReference type="EMBL" id="KUG60444.1"/>
    </source>
</evidence>
<evidence type="ECO:0000313" key="11">
    <source>
        <dbReference type="Proteomes" id="UP000054023"/>
    </source>
</evidence>
<sequence length="217" mass="23487">MTNPAIAFGMNDLGDPALYQEWGLYYFLVLAVAVAFTAIVPPFPSEVMVIASGTMAAEEIFPLLLVLSVTFLGCLAGDIGVYLLFRYKLIRLLYRWRWGRRMHRKMLRISLRAGGASTWVGLLLIRGIPGGRSASMATAGIVRLGGRSIVALCLLGSLTWSLWLVGLGYITGTTTGLPPWASTAAAIVVGTLVGLGITVLMTRQRSRRGSEREPART</sequence>
<dbReference type="OrthoDB" id="9813426at2"/>
<comment type="subcellular location">
    <subcellularLocation>
        <location evidence="1">Cell membrane</location>
        <topology evidence="1">Multi-pass membrane protein</topology>
    </subcellularLocation>
</comment>
<evidence type="ECO:0000256" key="7">
    <source>
        <dbReference type="SAM" id="Phobius"/>
    </source>
</evidence>
<evidence type="ECO:0000256" key="5">
    <source>
        <dbReference type="ARBA" id="ARBA00022989"/>
    </source>
</evidence>
<dbReference type="STRING" id="317018.AVL63_08700"/>
<keyword evidence="4 7" id="KW-0812">Transmembrane</keyword>
<accession>A0A0W8IKW1</accession>
<keyword evidence="3" id="KW-1003">Cell membrane</keyword>
<dbReference type="Proteomes" id="UP000054023">
    <property type="component" value="Unassembled WGS sequence"/>
</dbReference>
<feature type="domain" description="VTT" evidence="8">
    <location>
        <begin position="43"/>
        <end position="169"/>
    </location>
</feature>
<dbReference type="EMBL" id="JACJIH010000001">
    <property type="protein sequence ID" value="MBA8922742.1"/>
    <property type="molecule type" value="Genomic_DNA"/>
</dbReference>
<evidence type="ECO:0000256" key="4">
    <source>
        <dbReference type="ARBA" id="ARBA00022692"/>
    </source>
</evidence>
<gene>
    <name evidence="9" type="ORF">AVL63_08700</name>
    <name evidence="10" type="ORF">HNR24_002675</name>
</gene>
<evidence type="ECO:0000259" key="8">
    <source>
        <dbReference type="Pfam" id="PF09335"/>
    </source>
</evidence>